<dbReference type="InterPro" id="IPR036188">
    <property type="entry name" value="FAD/NAD-bd_sf"/>
</dbReference>
<protein>
    <recommendedName>
        <fullName evidence="5">Flavin-containing monooxygenase</fullName>
    </recommendedName>
</protein>
<dbReference type="Gene3D" id="3.50.50.60">
    <property type="entry name" value="FAD/NAD(P)-binding domain"/>
    <property type="match status" value="1"/>
</dbReference>
<name>A0AA38Y727_9EURO</name>
<evidence type="ECO:0000313" key="4">
    <source>
        <dbReference type="Proteomes" id="UP001172681"/>
    </source>
</evidence>
<dbReference type="PANTHER" id="PTHR42877:SF1">
    <property type="entry name" value="FAD-BINDING MONOOXYGENASE STCW"/>
    <property type="match status" value="1"/>
</dbReference>
<accession>A0AA38Y727</accession>
<organism evidence="3 4">
    <name type="scientific">Knufia peltigerae</name>
    <dbReference type="NCBI Taxonomy" id="1002370"/>
    <lineage>
        <taxon>Eukaryota</taxon>
        <taxon>Fungi</taxon>
        <taxon>Dikarya</taxon>
        <taxon>Ascomycota</taxon>
        <taxon>Pezizomycotina</taxon>
        <taxon>Eurotiomycetes</taxon>
        <taxon>Chaetothyriomycetidae</taxon>
        <taxon>Chaetothyriales</taxon>
        <taxon>Trichomeriaceae</taxon>
        <taxon>Knufia</taxon>
    </lineage>
</organism>
<dbReference type="AlphaFoldDB" id="A0AA38Y727"/>
<comment type="similarity">
    <text evidence="2">Belongs to the FAD-binding monooxygenase family.</text>
</comment>
<dbReference type="SUPFAM" id="SSF51905">
    <property type="entry name" value="FAD/NAD(P)-binding domain"/>
    <property type="match status" value="1"/>
</dbReference>
<dbReference type="PANTHER" id="PTHR42877">
    <property type="entry name" value="L-ORNITHINE N(5)-MONOOXYGENASE-RELATED"/>
    <property type="match status" value="1"/>
</dbReference>
<evidence type="ECO:0008006" key="5">
    <source>
        <dbReference type="Google" id="ProtNLM"/>
    </source>
</evidence>
<evidence type="ECO:0000256" key="2">
    <source>
        <dbReference type="ARBA" id="ARBA00010139"/>
    </source>
</evidence>
<dbReference type="InterPro" id="IPR051209">
    <property type="entry name" value="FAD-bind_Monooxygenase_sf"/>
</dbReference>
<sequence length="150" mass="17160">MPSLDEATSYEIPDVTYRSPNNRRVRVIAIGAGVSGIQTAYQVQKDCENVDLQIYEKNSTVGGTWLVNRYPGCACDVPSHAYSLNFALNPDWPLFFSRCEDIQEYLEKVVDVFDLRKYMRFKSRITGSHWNEETGKWTVRILRTGPDGQS</sequence>
<dbReference type="Proteomes" id="UP001172681">
    <property type="component" value="Unassembled WGS sequence"/>
</dbReference>
<dbReference type="EMBL" id="JAPDRN010000030">
    <property type="protein sequence ID" value="KAJ9636220.1"/>
    <property type="molecule type" value="Genomic_DNA"/>
</dbReference>
<gene>
    <name evidence="3" type="ORF">H2204_005492</name>
</gene>
<evidence type="ECO:0000256" key="1">
    <source>
        <dbReference type="ARBA" id="ARBA00001974"/>
    </source>
</evidence>
<reference evidence="3" key="1">
    <citation type="submission" date="2022-10" db="EMBL/GenBank/DDBJ databases">
        <title>Culturing micro-colonial fungi from biological soil crusts in the Mojave desert and describing Neophaeococcomyces mojavensis, and introducing the new genera and species Taxawa tesnikishii.</title>
        <authorList>
            <person name="Kurbessoian T."/>
            <person name="Stajich J.E."/>
        </authorList>
    </citation>
    <scope>NUCLEOTIDE SEQUENCE</scope>
    <source>
        <strain evidence="3">TK_35</strain>
    </source>
</reference>
<dbReference type="Pfam" id="PF13450">
    <property type="entry name" value="NAD_binding_8"/>
    <property type="match status" value="1"/>
</dbReference>
<keyword evidence="4" id="KW-1185">Reference proteome</keyword>
<feature type="non-terminal residue" evidence="3">
    <location>
        <position position="150"/>
    </location>
</feature>
<proteinExistence type="inferred from homology"/>
<evidence type="ECO:0000313" key="3">
    <source>
        <dbReference type="EMBL" id="KAJ9636220.1"/>
    </source>
</evidence>
<comment type="caution">
    <text evidence="3">The sequence shown here is derived from an EMBL/GenBank/DDBJ whole genome shotgun (WGS) entry which is preliminary data.</text>
</comment>
<comment type="cofactor">
    <cofactor evidence="1">
        <name>FAD</name>
        <dbReference type="ChEBI" id="CHEBI:57692"/>
    </cofactor>
</comment>